<evidence type="ECO:0000313" key="3">
    <source>
        <dbReference type="EMBL" id="MST83000.1"/>
    </source>
</evidence>
<organism evidence="3 4">
    <name type="scientific">Bilifractor porci</name>
    <dbReference type="NCBI Taxonomy" id="2606636"/>
    <lineage>
        <taxon>Bacteria</taxon>
        <taxon>Bacillati</taxon>
        <taxon>Bacillota</taxon>
        <taxon>Clostridia</taxon>
        <taxon>Lachnospirales</taxon>
        <taxon>Lachnospiraceae</taxon>
        <taxon>Bilifractor</taxon>
    </lineage>
</organism>
<dbReference type="RefSeq" id="WP_154458905.1">
    <property type="nucleotide sequence ID" value="NZ_VUMV01000012.1"/>
</dbReference>
<keyword evidence="2" id="KW-0732">Signal</keyword>
<gene>
    <name evidence="3" type="ORF">FYJ60_11895</name>
</gene>
<feature type="region of interest" description="Disordered" evidence="1">
    <location>
        <begin position="33"/>
        <end position="117"/>
    </location>
</feature>
<feature type="compositionally biased region" description="Basic and acidic residues" evidence="1">
    <location>
        <begin position="89"/>
        <end position="99"/>
    </location>
</feature>
<evidence type="ECO:0000256" key="1">
    <source>
        <dbReference type="SAM" id="MobiDB-lite"/>
    </source>
</evidence>
<dbReference type="PROSITE" id="PS51257">
    <property type="entry name" value="PROKAR_LIPOPROTEIN"/>
    <property type="match status" value="1"/>
</dbReference>
<reference evidence="3 4" key="1">
    <citation type="submission" date="2019-08" db="EMBL/GenBank/DDBJ databases">
        <title>In-depth cultivation of the pig gut microbiome towards novel bacterial diversity and tailored functional studies.</title>
        <authorList>
            <person name="Wylensek D."/>
            <person name="Hitch T.C.A."/>
            <person name="Clavel T."/>
        </authorList>
    </citation>
    <scope>NUCLEOTIDE SEQUENCE [LARGE SCALE GENOMIC DNA]</scope>
    <source>
        <strain evidence="3 4">Oil+RF-744-WCA-WT-13</strain>
    </source>
</reference>
<proteinExistence type="predicted"/>
<feature type="compositionally biased region" description="Basic and acidic residues" evidence="1">
    <location>
        <begin position="33"/>
        <end position="65"/>
    </location>
</feature>
<dbReference type="AlphaFoldDB" id="A0A7X2PAC5"/>
<evidence type="ECO:0000313" key="4">
    <source>
        <dbReference type="Proteomes" id="UP000466864"/>
    </source>
</evidence>
<feature type="chain" id="PRO_5039043818" description="C2H2-type domain-containing protein" evidence="2">
    <location>
        <begin position="25"/>
        <end position="273"/>
    </location>
</feature>
<name>A0A7X2PAC5_9FIRM</name>
<comment type="caution">
    <text evidence="3">The sequence shown here is derived from an EMBL/GenBank/DDBJ whole genome shotgun (WGS) entry which is preliminary data.</text>
</comment>
<feature type="compositionally biased region" description="Polar residues" evidence="1">
    <location>
        <begin position="69"/>
        <end position="83"/>
    </location>
</feature>
<dbReference type="Proteomes" id="UP000466864">
    <property type="component" value="Unassembled WGS sequence"/>
</dbReference>
<accession>A0A7X2PAC5</accession>
<dbReference type="EMBL" id="VUMV01000012">
    <property type="protein sequence ID" value="MST83000.1"/>
    <property type="molecule type" value="Genomic_DNA"/>
</dbReference>
<keyword evidence="4" id="KW-1185">Reference proteome</keyword>
<evidence type="ECO:0000256" key="2">
    <source>
        <dbReference type="SAM" id="SignalP"/>
    </source>
</evidence>
<sequence>MKRTGLFLALVMAVTLGFSGCSQMTGTQAKADIKTEKREVPVSEEKVQKAAEENVKKEKTEEAIKSDPIATSSVSGESCNETETVAAEKGNDSAEKEETGTSGENARADSDMTQTQVTKTEMVPQENRKAENISANTTGAVSGNVQTTGSTPCQKSDPSCQAPKVSETAAAVTENNVPIPTPAPSGHYVHHEAVTHEEPVYETVTQQVEKCICNDCGEDVTDLINNTGSFSGHAATHPDCWGYHTEHVTVSQQVQTGTRTVVDQEAWDEWVAN</sequence>
<feature type="compositionally biased region" description="Polar residues" evidence="1">
    <location>
        <begin position="139"/>
        <end position="159"/>
    </location>
</feature>
<feature type="signal peptide" evidence="2">
    <location>
        <begin position="1"/>
        <end position="24"/>
    </location>
</feature>
<protein>
    <recommendedName>
        <fullName evidence="5">C2H2-type domain-containing protein</fullName>
    </recommendedName>
</protein>
<evidence type="ECO:0008006" key="5">
    <source>
        <dbReference type="Google" id="ProtNLM"/>
    </source>
</evidence>
<feature type="region of interest" description="Disordered" evidence="1">
    <location>
        <begin position="139"/>
        <end position="161"/>
    </location>
</feature>